<dbReference type="OrthoDB" id="409848at2759"/>
<comment type="caution">
    <text evidence="2">The sequence shown here is derived from an EMBL/GenBank/DDBJ whole genome shotgun (WGS) entry which is preliminary data.</text>
</comment>
<proteinExistence type="predicted"/>
<name>A0A8H7QK87_9FUNG</name>
<accession>A0A8H7QK87</accession>
<evidence type="ECO:0000256" key="1">
    <source>
        <dbReference type="SAM" id="Phobius"/>
    </source>
</evidence>
<organism evidence="2 3">
    <name type="scientific">Mucor plumbeus</name>
    <dbReference type="NCBI Taxonomy" id="97098"/>
    <lineage>
        <taxon>Eukaryota</taxon>
        <taxon>Fungi</taxon>
        <taxon>Fungi incertae sedis</taxon>
        <taxon>Mucoromycota</taxon>
        <taxon>Mucoromycotina</taxon>
        <taxon>Mucoromycetes</taxon>
        <taxon>Mucorales</taxon>
        <taxon>Mucorineae</taxon>
        <taxon>Mucoraceae</taxon>
        <taxon>Mucor</taxon>
    </lineage>
</organism>
<keyword evidence="1" id="KW-1133">Transmembrane helix</keyword>
<evidence type="ECO:0008006" key="4">
    <source>
        <dbReference type="Google" id="ProtNLM"/>
    </source>
</evidence>
<evidence type="ECO:0000313" key="2">
    <source>
        <dbReference type="EMBL" id="KAG2193872.1"/>
    </source>
</evidence>
<keyword evidence="1" id="KW-0812">Transmembrane</keyword>
<dbReference type="Proteomes" id="UP000650833">
    <property type="component" value="Unassembled WGS sequence"/>
</dbReference>
<evidence type="ECO:0000313" key="3">
    <source>
        <dbReference type="Proteomes" id="UP000650833"/>
    </source>
</evidence>
<feature type="transmembrane region" description="Helical" evidence="1">
    <location>
        <begin position="401"/>
        <end position="422"/>
    </location>
</feature>
<gene>
    <name evidence="2" type="ORF">INT46_004810</name>
</gene>
<keyword evidence="3" id="KW-1185">Reference proteome</keyword>
<keyword evidence="1" id="KW-0472">Membrane</keyword>
<reference evidence="2" key="1">
    <citation type="submission" date="2020-12" db="EMBL/GenBank/DDBJ databases">
        <title>Metabolic potential, ecology and presence of endohyphal bacteria is reflected in genomic diversity of Mucoromycotina.</title>
        <authorList>
            <person name="Muszewska A."/>
            <person name="Okrasinska A."/>
            <person name="Steczkiewicz K."/>
            <person name="Drgas O."/>
            <person name="Orlowska M."/>
            <person name="Perlinska-Lenart U."/>
            <person name="Aleksandrzak-Piekarczyk T."/>
            <person name="Szatraj K."/>
            <person name="Zielenkiewicz U."/>
            <person name="Pilsyk S."/>
            <person name="Malc E."/>
            <person name="Mieczkowski P."/>
            <person name="Kruszewska J.S."/>
            <person name="Biernat P."/>
            <person name="Pawlowska J."/>
        </authorList>
    </citation>
    <scope>NUCLEOTIDE SEQUENCE</scope>
    <source>
        <strain evidence="2">CBS 226.32</strain>
    </source>
</reference>
<sequence length="442" mass="48355">MAQDNDANKVSIDASNGYGFTVQYFDNYKVVENLITNEKYALVCCNQSLTNFSSAGYHAVVNTPLTNIGVDTELDSLPFFELLNLSTVVKSASPSANITSPCFAGVSDGPNGTTVIDAIFTAQANNAGVDSKPQYISVSAGSETLSPIQQSAWIIFIAHFFEIERKGLDIYDQIAKNYECHKSNLAHSGSKNIAWTTYDIVNKAWSLRYDNYTSALIQDAGMKLIGKNNQTTSFSNLTLFHSALQNVEFIIDDSATANFKTDFAYGDWLSAAGLNPNTNTYAFLTSQNVYRTDKLISTTGFSDWPIRHTARADLAIADVIHMVYNTYEPSYEMTWLRTFAQMGKTAFISNSTYPSCTNPAERLALDKCALEAYKPNTTIDTTPQKSTNPNVQSGLSIGGKVGVAIGVIVGVVAASVIGIFAYKKFKYSAKPQEGTFYRMNDV</sequence>
<dbReference type="PANTHER" id="PTHR38360">
    <property type="entry name" value="OS03G0120000 PROTEIN"/>
    <property type="match status" value="1"/>
</dbReference>
<dbReference type="PANTHER" id="PTHR38360:SF1">
    <property type="entry name" value="F12P19.7"/>
    <property type="match status" value="1"/>
</dbReference>
<protein>
    <recommendedName>
        <fullName evidence="4">Periplasmic binding protein</fullName>
    </recommendedName>
</protein>
<dbReference type="EMBL" id="JAEPRC010000625">
    <property type="protein sequence ID" value="KAG2193872.1"/>
    <property type="molecule type" value="Genomic_DNA"/>
</dbReference>
<dbReference type="AlphaFoldDB" id="A0A8H7QK87"/>